<dbReference type="eggNOG" id="ENOG502SQ2Y">
    <property type="taxonomic scope" value="Eukaryota"/>
</dbReference>
<protein>
    <recommendedName>
        <fullName evidence="2">DUF6594 domain-containing protein</fullName>
    </recommendedName>
</protein>
<dbReference type="EMBL" id="KI912109">
    <property type="protein sequence ID" value="ETS87009.1"/>
    <property type="molecule type" value="Genomic_DNA"/>
</dbReference>
<feature type="transmembrane region" description="Helical" evidence="1">
    <location>
        <begin position="55"/>
        <end position="74"/>
    </location>
</feature>
<dbReference type="PANTHER" id="PTHR34502">
    <property type="entry name" value="DUF6594 DOMAIN-CONTAINING PROTEIN-RELATED"/>
    <property type="match status" value="1"/>
</dbReference>
<dbReference type="PANTHER" id="PTHR34502:SF5">
    <property type="entry name" value="DUF6594 DOMAIN-CONTAINING PROTEIN"/>
    <property type="match status" value="1"/>
</dbReference>
<dbReference type="AlphaFoldDB" id="W3XLY5"/>
<dbReference type="KEGG" id="pfy:PFICI_00837"/>
<evidence type="ECO:0000313" key="4">
    <source>
        <dbReference type="Proteomes" id="UP000030651"/>
    </source>
</evidence>
<keyword evidence="4" id="KW-1185">Reference proteome</keyword>
<dbReference type="InParanoid" id="W3XLY5"/>
<evidence type="ECO:0000259" key="2">
    <source>
        <dbReference type="Pfam" id="PF20237"/>
    </source>
</evidence>
<keyword evidence="1" id="KW-1133">Transmembrane helix</keyword>
<reference evidence="4" key="1">
    <citation type="journal article" date="2015" name="BMC Genomics">
        <title>Genomic and transcriptomic analysis of the endophytic fungus Pestalotiopsis fici reveals its lifestyle and high potential for synthesis of natural products.</title>
        <authorList>
            <person name="Wang X."/>
            <person name="Zhang X."/>
            <person name="Liu L."/>
            <person name="Xiang M."/>
            <person name="Wang W."/>
            <person name="Sun X."/>
            <person name="Che Y."/>
            <person name="Guo L."/>
            <person name="Liu G."/>
            <person name="Guo L."/>
            <person name="Wang C."/>
            <person name="Yin W.B."/>
            <person name="Stadler M."/>
            <person name="Zhang X."/>
            <person name="Liu X."/>
        </authorList>
    </citation>
    <scope>NUCLEOTIDE SEQUENCE [LARGE SCALE GENOMIC DNA]</scope>
    <source>
        <strain evidence="4">W106-1 / CGMCC3.15140</strain>
    </source>
</reference>
<name>W3XLY5_PESFW</name>
<dbReference type="OrthoDB" id="5342093at2759"/>
<proteinExistence type="predicted"/>
<evidence type="ECO:0000256" key="1">
    <source>
        <dbReference type="SAM" id="Phobius"/>
    </source>
</evidence>
<keyword evidence="1" id="KW-0812">Transmembrane</keyword>
<feature type="domain" description="DUF6594" evidence="2">
    <location>
        <begin position="5"/>
        <end position="119"/>
    </location>
</feature>
<dbReference type="Proteomes" id="UP000030651">
    <property type="component" value="Unassembled WGS sequence"/>
</dbReference>
<sequence>MPTSPPFSRWLTTYPVRLYHRLMGSKNWRPAGTVIDEEAGVVEYRKGRMDRFAKMVSITIASTIPMIAILGLYFEQNLLHRIYISIGITAAFAALLSMFTNARRIEIFAATASLAAVEVVFIGCAEIK</sequence>
<dbReference type="GeneID" id="19265850"/>
<feature type="transmembrane region" description="Helical" evidence="1">
    <location>
        <begin position="80"/>
        <end position="99"/>
    </location>
</feature>
<dbReference type="InterPro" id="IPR046529">
    <property type="entry name" value="DUF6594"/>
</dbReference>
<keyword evidence="1" id="KW-0472">Membrane</keyword>
<dbReference type="HOGENOM" id="CLU_1960343_0_0_1"/>
<dbReference type="RefSeq" id="XP_007827609.1">
    <property type="nucleotide sequence ID" value="XM_007829418.1"/>
</dbReference>
<accession>W3XLY5</accession>
<gene>
    <name evidence="3" type="ORF">PFICI_00837</name>
</gene>
<evidence type="ECO:0000313" key="3">
    <source>
        <dbReference type="EMBL" id="ETS87009.1"/>
    </source>
</evidence>
<organism evidence="3 4">
    <name type="scientific">Pestalotiopsis fici (strain W106-1 / CGMCC3.15140)</name>
    <dbReference type="NCBI Taxonomy" id="1229662"/>
    <lineage>
        <taxon>Eukaryota</taxon>
        <taxon>Fungi</taxon>
        <taxon>Dikarya</taxon>
        <taxon>Ascomycota</taxon>
        <taxon>Pezizomycotina</taxon>
        <taxon>Sordariomycetes</taxon>
        <taxon>Xylariomycetidae</taxon>
        <taxon>Amphisphaeriales</taxon>
        <taxon>Sporocadaceae</taxon>
        <taxon>Pestalotiopsis</taxon>
    </lineage>
</organism>
<dbReference type="Pfam" id="PF20237">
    <property type="entry name" value="DUF6594"/>
    <property type="match status" value="1"/>
</dbReference>